<dbReference type="KEGG" id="dvn:HQ394_07450"/>
<dbReference type="AlphaFoldDB" id="A0A7H1N0G1"/>
<keyword evidence="2" id="KW-1185">Reference proteome</keyword>
<dbReference type="InterPro" id="IPR032638">
    <property type="entry name" value="Porin_5"/>
</dbReference>
<organism evidence="1 2">
    <name type="scientific">Defluviicoccus vanus</name>
    <dbReference type="NCBI Taxonomy" id="111831"/>
    <lineage>
        <taxon>Bacteria</taxon>
        <taxon>Pseudomonadati</taxon>
        <taxon>Pseudomonadota</taxon>
        <taxon>Alphaproteobacteria</taxon>
        <taxon>Rhodospirillales</taxon>
        <taxon>Rhodospirillaceae</taxon>
        <taxon>Defluviicoccus</taxon>
    </lineage>
</organism>
<dbReference type="Pfam" id="PF16930">
    <property type="entry name" value="Porin_5"/>
    <property type="match status" value="1"/>
</dbReference>
<accession>A0A7H1N0G1</accession>
<gene>
    <name evidence="1" type="ORF">HQ394_07450</name>
</gene>
<protein>
    <submittedName>
        <fullName evidence="1">Putative porin</fullName>
    </submittedName>
</protein>
<sequence>MGAAPTTGQGSNFSKYNIWLDLAYLRFTPLNGLTIDAGRLPNPYFHTDLIWDPDLNFDGVAASYTFEAARGINPFFVVGGFPVYNTDFNFSTYNQAKDSSQDRYLMGLQAGLDGKPHTDLSLKGAIAYYQFFNMRGQESNPCDVLNQSDQCDTDTTRQQYQQKGNTYFALRNIIPNAANNFGADNQYQYFGLASKYQELVLTTRADLSTYDPIHIIFDGAFVANLGFDKNEMQKKPPVNNTDSNGNIDGGNLGFQTKVTAHQSPHLSYVRQLGGDWFVF</sequence>
<proteinExistence type="predicted"/>
<reference evidence="1 2" key="1">
    <citation type="submission" date="2020-05" db="EMBL/GenBank/DDBJ databases">
        <title>Complete closed genome sequence of Defluviicoccus vanus.</title>
        <authorList>
            <person name="Bessarab I."/>
            <person name="Arumugam K."/>
            <person name="Maszenan A.M."/>
            <person name="Seviour R.J."/>
            <person name="Williams R.B."/>
        </authorList>
    </citation>
    <scope>NUCLEOTIDE SEQUENCE [LARGE SCALE GENOMIC DNA]</scope>
    <source>
        <strain evidence="1 2">Ben 114</strain>
    </source>
</reference>
<evidence type="ECO:0000313" key="2">
    <source>
        <dbReference type="Proteomes" id="UP000516369"/>
    </source>
</evidence>
<dbReference type="EMBL" id="CP053923">
    <property type="protein sequence ID" value="QNT69197.1"/>
    <property type="molecule type" value="Genomic_DNA"/>
</dbReference>
<name>A0A7H1N0G1_9PROT</name>
<dbReference type="Proteomes" id="UP000516369">
    <property type="component" value="Chromosome"/>
</dbReference>
<dbReference type="RefSeq" id="WP_190262703.1">
    <property type="nucleotide sequence ID" value="NZ_CP053923.1"/>
</dbReference>
<evidence type="ECO:0000313" key="1">
    <source>
        <dbReference type="EMBL" id="QNT69197.1"/>
    </source>
</evidence>